<dbReference type="EMBL" id="BLLK01000029">
    <property type="protein sequence ID" value="GFH48752.1"/>
    <property type="molecule type" value="Genomic_DNA"/>
</dbReference>
<evidence type="ECO:0000313" key="6">
    <source>
        <dbReference type="EMBL" id="GFH48752.1"/>
    </source>
</evidence>
<feature type="compositionally biased region" description="Basic and acidic residues" evidence="5">
    <location>
        <begin position="121"/>
        <end position="137"/>
    </location>
</feature>
<feature type="compositionally biased region" description="Basic and acidic residues" evidence="5">
    <location>
        <begin position="296"/>
        <end position="319"/>
    </location>
</feature>
<feature type="compositionally biased region" description="Basic and acidic residues" evidence="5">
    <location>
        <begin position="195"/>
        <end position="210"/>
    </location>
</feature>
<organism evidence="6 7">
    <name type="scientific">Chaetoceros tenuissimus</name>
    <dbReference type="NCBI Taxonomy" id="426638"/>
    <lineage>
        <taxon>Eukaryota</taxon>
        <taxon>Sar</taxon>
        <taxon>Stramenopiles</taxon>
        <taxon>Ochrophyta</taxon>
        <taxon>Bacillariophyta</taxon>
        <taxon>Coscinodiscophyceae</taxon>
        <taxon>Chaetocerotophycidae</taxon>
        <taxon>Chaetocerotales</taxon>
        <taxon>Chaetocerotaceae</taxon>
        <taxon>Chaetoceros</taxon>
    </lineage>
</organism>
<feature type="compositionally biased region" description="Basic and acidic residues" evidence="5">
    <location>
        <begin position="1"/>
        <end position="10"/>
    </location>
</feature>
<protein>
    <submittedName>
        <fullName evidence="6">Uncharacterized protein</fullName>
    </submittedName>
</protein>
<reference evidence="6 7" key="1">
    <citation type="journal article" date="2021" name="Sci. Rep.">
        <title>The genome of the diatom Chaetoceros tenuissimus carries an ancient integrated fragment of an extant virus.</title>
        <authorList>
            <person name="Hongo Y."/>
            <person name="Kimura K."/>
            <person name="Takaki Y."/>
            <person name="Yoshida Y."/>
            <person name="Baba S."/>
            <person name="Kobayashi G."/>
            <person name="Nagasaki K."/>
            <person name="Hano T."/>
            <person name="Tomaru Y."/>
        </authorList>
    </citation>
    <scope>NUCLEOTIDE SEQUENCE [LARGE SCALE GENOMIC DNA]</scope>
    <source>
        <strain evidence="6 7">NIES-3715</strain>
    </source>
</reference>
<dbReference type="GO" id="GO:0005794">
    <property type="term" value="C:Golgi apparatus"/>
    <property type="evidence" value="ECO:0007669"/>
    <property type="project" value="UniProtKB-SubCell"/>
</dbReference>
<dbReference type="PANTHER" id="PTHR18921">
    <property type="entry name" value="MYOSIN HEAVY CHAIN - RELATED"/>
    <property type="match status" value="1"/>
</dbReference>
<evidence type="ECO:0000256" key="2">
    <source>
        <dbReference type="ARBA" id="ARBA00023034"/>
    </source>
</evidence>
<comment type="subcellular location">
    <subcellularLocation>
        <location evidence="1">Golgi apparatus</location>
    </subcellularLocation>
</comment>
<feature type="region of interest" description="Disordered" evidence="5">
    <location>
        <begin position="1"/>
        <end position="163"/>
    </location>
</feature>
<evidence type="ECO:0000256" key="3">
    <source>
        <dbReference type="ARBA" id="ARBA00023054"/>
    </source>
</evidence>
<accession>A0AAD3H316</accession>
<evidence type="ECO:0000256" key="1">
    <source>
        <dbReference type="ARBA" id="ARBA00004555"/>
    </source>
</evidence>
<name>A0AAD3H316_9STRA</name>
<evidence type="ECO:0000256" key="4">
    <source>
        <dbReference type="SAM" id="Coils"/>
    </source>
</evidence>
<feature type="region of interest" description="Disordered" evidence="5">
    <location>
        <begin position="290"/>
        <end position="319"/>
    </location>
</feature>
<keyword evidence="2" id="KW-0333">Golgi apparatus</keyword>
<dbReference type="Proteomes" id="UP001054902">
    <property type="component" value="Unassembled WGS sequence"/>
</dbReference>
<dbReference type="PANTHER" id="PTHR18921:SF2">
    <property type="entry name" value="THYROID RECEPTOR-INTERACTING PROTEIN 11"/>
    <property type="match status" value="1"/>
</dbReference>
<feature type="coiled-coil region" evidence="4">
    <location>
        <begin position="801"/>
        <end position="835"/>
    </location>
</feature>
<evidence type="ECO:0000256" key="5">
    <source>
        <dbReference type="SAM" id="MobiDB-lite"/>
    </source>
</evidence>
<keyword evidence="3 4" id="KW-0175">Coiled coil</keyword>
<dbReference type="GO" id="GO:0006888">
    <property type="term" value="P:endoplasmic reticulum to Golgi vesicle-mediated transport"/>
    <property type="evidence" value="ECO:0007669"/>
    <property type="project" value="TreeGrafter"/>
</dbReference>
<feature type="coiled-coil region" evidence="4">
    <location>
        <begin position="741"/>
        <end position="768"/>
    </location>
</feature>
<gene>
    <name evidence="6" type="ORF">CTEN210_05228</name>
</gene>
<feature type="compositionally biased region" description="Polar residues" evidence="5">
    <location>
        <begin position="150"/>
        <end position="161"/>
    </location>
</feature>
<keyword evidence="7" id="KW-1185">Reference proteome</keyword>
<feature type="region of interest" description="Disordered" evidence="5">
    <location>
        <begin position="189"/>
        <end position="228"/>
    </location>
</feature>
<evidence type="ECO:0000313" key="7">
    <source>
        <dbReference type="Proteomes" id="UP001054902"/>
    </source>
</evidence>
<proteinExistence type="predicted"/>
<dbReference type="AlphaFoldDB" id="A0AAD3H316"/>
<sequence>MGGKEDDMKNSEQTVEENNDIERPGALPADEIHDNAFSSESMPVVDGAHSMIVESEQKSQGLNSTNDCVEDQLSTTSEPNDSSRNGVDAEIENTNTKSDHSFDMNERSSNENSTEELIESVDSKNDNAARVELHGTEGAEMNCDSDKGQESSVDLKTSQSDAEYRGANRTVQYISDECDKAEEKITSTFANSNETRTDEGAAINDEKDKATISSDTENDIGNDVIPGPTCVNLESSSTEQIETCSLHGEEKQFDAENTEESQPKEISVDPDKAVINVTGSDAKIPALQLDQSASTKGEDIESGHDEENDIIERNGQEARTDITYSVSSPGEQVEKELTKLETNLKNSEISSRLQRWAGKAVKAGKDLAREKKMKPDVEVKSEISRFCGLFMQLSSGRCIPLDDSINTESEDKHRRIPFRKRNNPKILSTSVLVIRKSIEEPCPSKGYRYQWYRSKFPESEFDHGTLNDQDHWLKITGANMVMFQPTVLEIGFKVKCVVQAEEQDFNGIDTVTLVTPSMIESDQVLFDAALKTFKPTQDNKFVCVSSFDNFVEVGTQTNRKIKIDLHTFRNEEKEGYRSFLMKLYSAEELLFEEDADITKVNVVLFADKAKDFWLEWQSNGMNRRLKIQAPSRISRESFLLAMGIASFDGKHSELNTKAALFKQSPEIKEEQGQRCNEDDSVQNFEELEEISGGNSMDEPIIDEEGRHQTTTPPINNNLSAGINETPNSAWTRVETELYEDILQLQNKLDGKNKDVSDLKDEVLKLHNELETERKFHSETKKDLLISKKRIETLQSDLRRSKEDQSKHLATYEKQKQKHREEILDFEKSVKALANEKAVLKAAVEARTAKLTKMEELKLEVNSLKVELSERDDVLAQTKVTAQKTTDFEKLIGELQNCKISQKNEILRLKEELQAAQKERDDQKSSIADLTASLNNSRNQIQKCKADRNKWKQKAESLSKEMSKICRNSNESSNDLDNLHAEISSLRKEVSLLKLQKKQAEDDLEESVLAHTRYVEAHIRSDGDAIRAYQKVDELERVLQNLTEYVDAKETQLLSIQEVNRALTEELQNKKHHDV</sequence>
<dbReference type="GO" id="GO:0007030">
    <property type="term" value="P:Golgi organization"/>
    <property type="evidence" value="ECO:0007669"/>
    <property type="project" value="TreeGrafter"/>
</dbReference>
<feature type="compositionally biased region" description="Basic and acidic residues" evidence="5">
    <location>
        <begin position="97"/>
        <end position="109"/>
    </location>
</feature>
<feature type="compositionally biased region" description="Polar residues" evidence="5">
    <location>
        <begin position="58"/>
        <end position="85"/>
    </location>
</feature>
<dbReference type="GO" id="GO:0031267">
    <property type="term" value="F:small GTPase binding"/>
    <property type="evidence" value="ECO:0007669"/>
    <property type="project" value="TreeGrafter"/>
</dbReference>
<feature type="coiled-coil region" evidence="4">
    <location>
        <begin position="898"/>
        <end position="1002"/>
    </location>
</feature>
<comment type="caution">
    <text evidence="6">The sequence shown here is derived from an EMBL/GenBank/DDBJ whole genome shotgun (WGS) entry which is preliminary data.</text>
</comment>